<comment type="caution">
    <text evidence="1">The sequence shown here is derived from an EMBL/GenBank/DDBJ whole genome shotgun (WGS) entry which is preliminary data.</text>
</comment>
<dbReference type="EMBL" id="AWWV01006931">
    <property type="protein sequence ID" value="OMO99138.1"/>
    <property type="molecule type" value="Genomic_DNA"/>
</dbReference>
<dbReference type="AlphaFoldDB" id="A0A1R3JWD1"/>
<accession>A0A1R3JWD1</accession>
<proteinExistence type="predicted"/>
<evidence type="ECO:0000313" key="2">
    <source>
        <dbReference type="Proteomes" id="UP000188268"/>
    </source>
</evidence>
<evidence type="ECO:0000313" key="1">
    <source>
        <dbReference type="EMBL" id="OMO99138.1"/>
    </source>
</evidence>
<reference evidence="1 2" key="1">
    <citation type="submission" date="2013-09" db="EMBL/GenBank/DDBJ databases">
        <title>Corchorus capsularis genome sequencing.</title>
        <authorList>
            <person name="Alam M."/>
            <person name="Haque M.S."/>
            <person name="Islam M.S."/>
            <person name="Emdad E.M."/>
            <person name="Islam M.M."/>
            <person name="Ahmed B."/>
            <person name="Halim A."/>
            <person name="Hossen Q.M.M."/>
            <person name="Hossain M.Z."/>
            <person name="Ahmed R."/>
            <person name="Khan M.M."/>
            <person name="Islam R."/>
            <person name="Rashid M.M."/>
            <person name="Khan S.A."/>
            <person name="Rahman M.S."/>
            <person name="Alam M."/>
        </authorList>
    </citation>
    <scope>NUCLEOTIDE SEQUENCE [LARGE SCALE GENOMIC DNA]</scope>
    <source>
        <strain evidence="2">cv. CVL-1</strain>
        <tissue evidence="1">Whole seedling</tissue>
    </source>
</reference>
<keyword evidence="2" id="KW-1185">Reference proteome</keyword>
<sequence>MAVQASYCSWKRASQINRGR</sequence>
<gene>
    <name evidence="1" type="ORF">CCACVL1_03912</name>
</gene>
<dbReference type="Proteomes" id="UP000188268">
    <property type="component" value="Unassembled WGS sequence"/>
</dbReference>
<dbReference type="Gramene" id="OMO99138">
    <property type="protein sequence ID" value="OMO99138"/>
    <property type="gene ID" value="CCACVL1_03912"/>
</dbReference>
<organism evidence="1 2">
    <name type="scientific">Corchorus capsularis</name>
    <name type="common">Jute</name>
    <dbReference type="NCBI Taxonomy" id="210143"/>
    <lineage>
        <taxon>Eukaryota</taxon>
        <taxon>Viridiplantae</taxon>
        <taxon>Streptophyta</taxon>
        <taxon>Embryophyta</taxon>
        <taxon>Tracheophyta</taxon>
        <taxon>Spermatophyta</taxon>
        <taxon>Magnoliopsida</taxon>
        <taxon>eudicotyledons</taxon>
        <taxon>Gunneridae</taxon>
        <taxon>Pentapetalae</taxon>
        <taxon>rosids</taxon>
        <taxon>malvids</taxon>
        <taxon>Malvales</taxon>
        <taxon>Malvaceae</taxon>
        <taxon>Grewioideae</taxon>
        <taxon>Apeibeae</taxon>
        <taxon>Corchorus</taxon>
    </lineage>
</organism>
<name>A0A1R3JWD1_COCAP</name>
<protein>
    <submittedName>
        <fullName evidence="1">Uncharacterized protein</fullName>
    </submittedName>
</protein>